<dbReference type="Proteomes" id="UP001248581">
    <property type="component" value="Chromosome"/>
</dbReference>
<feature type="chain" id="PRO_5047038438" evidence="1">
    <location>
        <begin position="23"/>
        <end position="141"/>
    </location>
</feature>
<sequence>MSQYIKFFLLISLSLFSIQSIASDAETEEKPNLRTFLVIGEPNAKGWANAVNNPSDRQAVMADVFKNLGGELIGYYFGLGNGKNYVIVSMPDDEVLIQAMYLVRLPNDWLHNYTMIELMDSSTMAQALSLTQQMRAANTAQ</sequence>
<dbReference type="InterPro" id="IPR014845">
    <property type="entry name" value="GYD/TTHA1554"/>
</dbReference>
<keyword evidence="3" id="KW-1185">Reference proteome</keyword>
<feature type="signal peptide" evidence="1">
    <location>
        <begin position="1"/>
        <end position="22"/>
    </location>
</feature>
<keyword evidence="1" id="KW-0732">Signal</keyword>
<gene>
    <name evidence="2" type="ORF">RI845_10545</name>
</gene>
<proteinExistence type="predicted"/>
<organism evidence="2 3">
    <name type="scientific">Thalassotalea nanhaiensis</name>
    <dbReference type="NCBI Taxonomy" id="3065648"/>
    <lineage>
        <taxon>Bacteria</taxon>
        <taxon>Pseudomonadati</taxon>
        <taxon>Pseudomonadota</taxon>
        <taxon>Gammaproteobacteria</taxon>
        <taxon>Alteromonadales</taxon>
        <taxon>Colwelliaceae</taxon>
        <taxon>Thalassotalea</taxon>
    </lineage>
</organism>
<protein>
    <submittedName>
        <fullName evidence="2">GYD domain-containing protein</fullName>
    </submittedName>
</protein>
<dbReference type="RefSeq" id="WP_348386132.1">
    <property type="nucleotide sequence ID" value="NZ_CP134146.1"/>
</dbReference>
<evidence type="ECO:0000256" key="1">
    <source>
        <dbReference type="SAM" id="SignalP"/>
    </source>
</evidence>
<dbReference type="EMBL" id="CP134146">
    <property type="protein sequence ID" value="WNC66968.1"/>
    <property type="molecule type" value="Genomic_DNA"/>
</dbReference>
<accession>A0ABY9TDQ1</accession>
<evidence type="ECO:0000313" key="2">
    <source>
        <dbReference type="EMBL" id="WNC66968.1"/>
    </source>
</evidence>
<evidence type="ECO:0000313" key="3">
    <source>
        <dbReference type="Proteomes" id="UP001248581"/>
    </source>
</evidence>
<name>A0ABY9TDQ1_9GAMM</name>
<dbReference type="Pfam" id="PF08734">
    <property type="entry name" value="GYD"/>
    <property type="match status" value="1"/>
</dbReference>
<reference evidence="3" key="1">
    <citation type="submission" date="2023-09" db="EMBL/GenBank/DDBJ databases">
        <authorList>
            <person name="Li S."/>
            <person name="Li X."/>
            <person name="Zhang C."/>
            <person name="Zhao Z."/>
        </authorList>
    </citation>
    <scope>NUCLEOTIDE SEQUENCE [LARGE SCALE GENOMIC DNA]</scope>
    <source>
        <strain evidence="3">SQ345</strain>
    </source>
</reference>